<gene>
    <name evidence="2" type="ORF">A9W98_24505</name>
</gene>
<name>A0A1A6BDU2_MYCGO</name>
<evidence type="ECO:0000256" key="1">
    <source>
        <dbReference type="SAM" id="MobiDB-lite"/>
    </source>
</evidence>
<organism evidence="2 3">
    <name type="scientific">Mycobacterium gordonae</name>
    <dbReference type="NCBI Taxonomy" id="1778"/>
    <lineage>
        <taxon>Bacteria</taxon>
        <taxon>Bacillati</taxon>
        <taxon>Actinomycetota</taxon>
        <taxon>Actinomycetes</taxon>
        <taxon>Mycobacteriales</taxon>
        <taxon>Mycobacteriaceae</taxon>
        <taxon>Mycobacterium</taxon>
    </lineage>
</organism>
<dbReference type="Proteomes" id="UP000093757">
    <property type="component" value="Unassembled WGS sequence"/>
</dbReference>
<accession>A0A1A6BDU2</accession>
<evidence type="ECO:0000313" key="3">
    <source>
        <dbReference type="Proteomes" id="UP000093757"/>
    </source>
</evidence>
<sequence length="93" mass="9709">MSGDLLRAPPLSEELGDQVTQGGILVDPPLVTTRSALNRPAVGFKRPVLAVAAAVAAQLPRYGRWCPAKRGGDLPNTHARAAQIGDADPLLFG</sequence>
<dbReference type="EMBL" id="MAEM01000359">
    <property type="protein sequence ID" value="OBS00547.1"/>
    <property type="molecule type" value="Genomic_DNA"/>
</dbReference>
<dbReference type="AlphaFoldDB" id="A0A1A6BDU2"/>
<protein>
    <submittedName>
        <fullName evidence="2">Uncharacterized protein</fullName>
    </submittedName>
</protein>
<evidence type="ECO:0000313" key="2">
    <source>
        <dbReference type="EMBL" id="OBS00547.1"/>
    </source>
</evidence>
<reference evidence="2 3" key="1">
    <citation type="submission" date="2016-06" db="EMBL/GenBank/DDBJ databases">
        <authorList>
            <person name="Kjaerup R.B."/>
            <person name="Dalgaard T.S."/>
            <person name="Juul-Madsen H.R."/>
        </authorList>
    </citation>
    <scope>NUCLEOTIDE SEQUENCE [LARGE SCALE GENOMIC DNA]</scope>
    <source>
        <strain evidence="2 3">1245752.6</strain>
    </source>
</reference>
<comment type="caution">
    <text evidence="2">The sequence shown here is derived from an EMBL/GenBank/DDBJ whole genome shotgun (WGS) entry which is preliminary data.</text>
</comment>
<feature type="region of interest" description="Disordered" evidence="1">
    <location>
        <begin position="70"/>
        <end position="93"/>
    </location>
</feature>
<proteinExistence type="predicted"/>